<dbReference type="OrthoDB" id="8526647at2"/>
<dbReference type="EMBL" id="LT670849">
    <property type="protein sequence ID" value="SHN79920.1"/>
    <property type="molecule type" value="Genomic_DNA"/>
</dbReference>
<proteinExistence type="predicted"/>
<accession>A0A1M7UAP4</accession>
<dbReference type="AlphaFoldDB" id="A0A1M7UAP4"/>
<name>A0A1M7UAP4_9BRAD</name>
<reference evidence="3" key="1">
    <citation type="submission" date="2016-11" db="EMBL/GenBank/DDBJ databases">
        <authorList>
            <person name="Varghese N."/>
            <person name="Submissions S."/>
        </authorList>
    </citation>
    <scope>NUCLEOTIDE SEQUENCE [LARGE SCALE GENOMIC DNA]</scope>
    <source>
        <strain evidence="3">GAS401</strain>
    </source>
</reference>
<keyword evidence="3" id="KW-1185">Reference proteome</keyword>
<keyword evidence="1" id="KW-0812">Transmembrane</keyword>
<evidence type="ECO:0000256" key="1">
    <source>
        <dbReference type="SAM" id="Phobius"/>
    </source>
</evidence>
<evidence type="ECO:0000313" key="3">
    <source>
        <dbReference type="Proteomes" id="UP000184096"/>
    </source>
</evidence>
<dbReference type="Proteomes" id="UP000184096">
    <property type="component" value="Chromosome I"/>
</dbReference>
<evidence type="ECO:0000313" key="2">
    <source>
        <dbReference type="EMBL" id="SHN79920.1"/>
    </source>
</evidence>
<keyword evidence="1" id="KW-1133">Transmembrane helix</keyword>
<organism evidence="2 3">
    <name type="scientific">Bradyrhizobium erythrophlei</name>
    <dbReference type="NCBI Taxonomy" id="1437360"/>
    <lineage>
        <taxon>Bacteria</taxon>
        <taxon>Pseudomonadati</taxon>
        <taxon>Pseudomonadota</taxon>
        <taxon>Alphaproteobacteria</taxon>
        <taxon>Hyphomicrobiales</taxon>
        <taxon>Nitrobacteraceae</taxon>
        <taxon>Bradyrhizobium</taxon>
    </lineage>
</organism>
<feature type="transmembrane region" description="Helical" evidence="1">
    <location>
        <begin position="6"/>
        <end position="27"/>
    </location>
</feature>
<dbReference type="RefSeq" id="WP_156898593.1">
    <property type="nucleotide sequence ID" value="NZ_LT670849.1"/>
</dbReference>
<gene>
    <name evidence="2" type="ORF">SAMN05444170_4160</name>
</gene>
<sequence>MNAQGSVIRYITTMVIVGFVVLTAATFRSARKEIGQALPADAMTAAYFKLHSEPDCRFKGAWQDWERDEWMTLGCLEVKVQHREGSYNLATGPRATLQVSMQGTYWIDGAGLLHVARQDSEGKNHDFSVPISVENAEYPTQMCFAETTEEIACTAFFIWKKDD</sequence>
<protein>
    <submittedName>
        <fullName evidence="2">Uncharacterized protein</fullName>
    </submittedName>
</protein>
<keyword evidence="1" id="KW-0472">Membrane</keyword>